<dbReference type="EMBL" id="CP048113">
    <property type="protein sequence ID" value="QHS63618.1"/>
    <property type="molecule type" value="Genomic_DNA"/>
</dbReference>
<reference evidence="2 3" key="1">
    <citation type="submission" date="2020-01" db="EMBL/GenBank/DDBJ databases">
        <title>Complete genome sequence of Chitinophaga sp. H33E-04 isolated from quinoa roots.</title>
        <authorList>
            <person name="Weon H.-Y."/>
            <person name="Lee S.A."/>
        </authorList>
    </citation>
    <scope>NUCLEOTIDE SEQUENCE [LARGE SCALE GENOMIC DNA]</scope>
    <source>
        <strain evidence="2 3">H33E-04</strain>
    </source>
</reference>
<gene>
    <name evidence="2" type="ORF">GWR21_29770</name>
</gene>
<keyword evidence="3" id="KW-1185">Reference proteome</keyword>
<dbReference type="CDD" id="cd05483">
    <property type="entry name" value="retropepsin_like_bacteria"/>
    <property type="match status" value="1"/>
</dbReference>
<sequence length="295" mass="32912">MKFVLLSICLALCIPVVSFSQSQKNEIPFTLLESGHILVKAKIDGVEGNFIFDTGAGLTVFVKSFFEKLKQVTKEDGGYTGFRATGERLDIDLYKVKNVEFGPVKKAVEEISYLDANLGGIDGILSLKLVESMPFTIDFDKKVLRFESAQTLSDIRKKAKSIPVQLEQSRDKSLTIFSYFKVNDTLNLQLSLDSGAGKEIYRLNAKYLKQLGVDVNDTLKVKTFEKKSEFNPDHISHIYVTSISSIAAAAAPSVSKKDFRVQFLDGLIYDGIIWINWLGSKITFDLDKKVLLVQG</sequence>
<proteinExistence type="predicted"/>
<accession>A0A6B9ZMX8</accession>
<name>A0A6B9ZMX8_9BACT</name>
<feature type="signal peptide" evidence="1">
    <location>
        <begin position="1"/>
        <end position="20"/>
    </location>
</feature>
<evidence type="ECO:0000313" key="2">
    <source>
        <dbReference type="EMBL" id="QHS63618.1"/>
    </source>
</evidence>
<dbReference type="InterPro" id="IPR021109">
    <property type="entry name" value="Peptidase_aspartic_dom_sf"/>
</dbReference>
<keyword evidence="2" id="KW-0378">Hydrolase</keyword>
<dbReference type="KEGG" id="chih:GWR21_29770"/>
<evidence type="ECO:0000313" key="3">
    <source>
        <dbReference type="Proteomes" id="UP000476411"/>
    </source>
</evidence>
<dbReference type="Pfam" id="PF13650">
    <property type="entry name" value="Asp_protease_2"/>
    <property type="match status" value="1"/>
</dbReference>
<dbReference type="Proteomes" id="UP000476411">
    <property type="component" value="Chromosome"/>
</dbReference>
<keyword evidence="2" id="KW-0645">Protease</keyword>
<dbReference type="SUPFAM" id="SSF50630">
    <property type="entry name" value="Acid proteases"/>
    <property type="match status" value="1"/>
</dbReference>
<evidence type="ECO:0000256" key="1">
    <source>
        <dbReference type="SAM" id="SignalP"/>
    </source>
</evidence>
<keyword evidence="1" id="KW-0732">Signal</keyword>
<dbReference type="GO" id="GO:0006508">
    <property type="term" value="P:proteolysis"/>
    <property type="evidence" value="ECO:0007669"/>
    <property type="project" value="UniProtKB-KW"/>
</dbReference>
<feature type="chain" id="PRO_5025331341" evidence="1">
    <location>
        <begin position="21"/>
        <end position="295"/>
    </location>
</feature>
<dbReference type="GO" id="GO:0008233">
    <property type="term" value="F:peptidase activity"/>
    <property type="evidence" value="ECO:0007669"/>
    <property type="project" value="UniProtKB-KW"/>
</dbReference>
<dbReference type="Gene3D" id="2.40.70.10">
    <property type="entry name" value="Acid Proteases"/>
    <property type="match status" value="1"/>
</dbReference>
<protein>
    <submittedName>
        <fullName evidence="2">Clan AA aspartic protease</fullName>
    </submittedName>
</protein>
<dbReference type="RefSeq" id="WP_162335334.1">
    <property type="nucleotide sequence ID" value="NZ_CP048113.1"/>
</dbReference>
<dbReference type="AlphaFoldDB" id="A0A6B9ZMX8"/>
<dbReference type="InterPro" id="IPR034122">
    <property type="entry name" value="Retropepsin-like_bacterial"/>
</dbReference>
<organism evidence="2 3">
    <name type="scientific">Chitinophaga agri</name>
    <dbReference type="NCBI Taxonomy" id="2703787"/>
    <lineage>
        <taxon>Bacteria</taxon>
        <taxon>Pseudomonadati</taxon>
        <taxon>Bacteroidota</taxon>
        <taxon>Chitinophagia</taxon>
        <taxon>Chitinophagales</taxon>
        <taxon>Chitinophagaceae</taxon>
        <taxon>Chitinophaga</taxon>
    </lineage>
</organism>